<dbReference type="RefSeq" id="WP_191000077.1">
    <property type="nucleotide sequence ID" value="NZ_JACXSI010000070.1"/>
</dbReference>
<dbReference type="EMBL" id="JACXSI010000070">
    <property type="protein sequence ID" value="MBD3110545.1"/>
    <property type="molecule type" value="Genomic_DNA"/>
</dbReference>
<evidence type="ECO:0000313" key="2">
    <source>
        <dbReference type="Proteomes" id="UP000602076"/>
    </source>
</evidence>
<reference evidence="1" key="1">
    <citation type="submission" date="2020-09" db="EMBL/GenBank/DDBJ databases">
        <title>Bacillus faecalis sp. nov., a moderately halophilic bacterium isolated from cow faeces.</title>
        <authorList>
            <person name="Jiang L."/>
            <person name="Lee J."/>
        </authorList>
    </citation>
    <scope>NUCLEOTIDE SEQUENCE</scope>
    <source>
        <strain evidence="1">AGMB 02131</strain>
    </source>
</reference>
<dbReference type="InterPro" id="IPR047753">
    <property type="entry name" value="YtzI-like"/>
</dbReference>
<name>A0A927D2W0_9BACI</name>
<dbReference type="Proteomes" id="UP000602076">
    <property type="component" value="Unassembled WGS sequence"/>
</dbReference>
<organism evidence="1 2">
    <name type="scientific">Peribacillus faecalis</name>
    <dbReference type="NCBI Taxonomy" id="2772559"/>
    <lineage>
        <taxon>Bacteria</taxon>
        <taxon>Bacillati</taxon>
        <taxon>Bacillota</taxon>
        <taxon>Bacilli</taxon>
        <taxon>Bacillales</taxon>
        <taxon>Bacillaceae</taxon>
        <taxon>Peribacillus</taxon>
    </lineage>
</organism>
<gene>
    <name evidence="1" type="primary">ytzI</name>
    <name evidence="1" type="ORF">IEO70_19645</name>
</gene>
<evidence type="ECO:0000313" key="1">
    <source>
        <dbReference type="EMBL" id="MBD3110545.1"/>
    </source>
</evidence>
<comment type="caution">
    <text evidence="1">The sequence shown here is derived from an EMBL/GenBank/DDBJ whole genome shotgun (WGS) entry which is preliminary data.</text>
</comment>
<accession>A0A927D2W0</accession>
<sequence length="48" mass="5443">MTVVLIISIIIIFAVIILAAVTTTKAYQFKHTVDPIDNKTEERNQNQQ</sequence>
<keyword evidence="2" id="KW-1185">Reference proteome</keyword>
<protein>
    <submittedName>
        <fullName evidence="1">YtzI protein</fullName>
    </submittedName>
</protein>
<dbReference type="NCBIfam" id="NF033232">
    <property type="entry name" value="small_YtzI"/>
    <property type="match status" value="1"/>
</dbReference>
<proteinExistence type="predicted"/>
<dbReference type="AlphaFoldDB" id="A0A927D2W0"/>